<dbReference type="AlphaFoldDB" id="A0A7W6IHB1"/>
<evidence type="ECO:0000259" key="1">
    <source>
        <dbReference type="Pfam" id="PF01037"/>
    </source>
</evidence>
<dbReference type="Pfam" id="PF01037">
    <property type="entry name" value="AsnC_trans_reg"/>
    <property type="match status" value="1"/>
</dbReference>
<feature type="domain" description="Transcription regulator AsnC/Lrp ligand binding" evidence="1">
    <location>
        <begin position="6"/>
        <end position="76"/>
    </location>
</feature>
<organism evidence="2 3">
    <name type="scientific">Microvirga flocculans</name>
    <dbReference type="NCBI Taxonomy" id="217168"/>
    <lineage>
        <taxon>Bacteria</taxon>
        <taxon>Pseudomonadati</taxon>
        <taxon>Pseudomonadota</taxon>
        <taxon>Alphaproteobacteria</taxon>
        <taxon>Hyphomicrobiales</taxon>
        <taxon>Methylobacteriaceae</taxon>
        <taxon>Microvirga</taxon>
    </lineage>
</organism>
<accession>A0A7W6IHB1</accession>
<dbReference type="GO" id="GO:0003677">
    <property type="term" value="F:DNA binding"/>
    <property type="evidence" value="ECO:0007669"/>
    <property type="project" value="UniProtKB-KW"/>
</dbReference>
<dbReference type="InterPro" id="IPR011008">
    <property type="entry name" value="Dimeric_a/b-barrel"/>
</dbReference>
<protein>
    <submittedName>
        <fullName evidence="2">DNA-binding Lrp family transcriptional regulator</fullName>
    </submittedName>
</protein>
<proteinExistence type="predicted"/>
<keyword evidence="2" id="KW-0238">DNA-binding</keyword>
<evidence type="ECO:0000313" key="3">
    <source>
        <dbReference type="Proteomes" id="UP000519439"/>
    </source>
</evidence>
<gene>
    <name evidence="2" type="ORF">GGR34_003141</name>
</gene>
<dbReference type="Proteomes" id="UP000519439">
    <property type="component" value="Unassembled WGS sequence"/>
</dbReference>
<dbReference type="EMBL" id="JACIDC010000011">
    <property type="protein sequence ID" value="MBB4041464.1"/>
    <property type="molecule type" value="Genomic_DNA"/>
</dbReference>
<name>A0A7W6IHB1_9HYPH</name>
<sequence length="78" mass="8637">MQTFFVEIKCKLGKTYAVANALADREIASEIYSTAGNYDILAKFHVDDGVDIGHFIAENVQVIPDIADTHTIITFKAF</sequence>
<dbReference type="RefSeq" id="WP_027317033.1">
    <property type="nucleotide sequence ID" value="NZ_JACIDC010000011.1"/>
</dbReference>
<dbReference type="SUPFAM" id="SSF54909">
    <property type="entry name" value="Dimeric alpha+beta barrel"/>
    <property type="match status" value="1"/>
</dbReference>
<dbReference type="InterPro" id="IPR019887">
    <property type="entry name" value="Tscrpt_reg_AsnC/Lrp_C"/>
</dbReference>
<evidence type="ECO:0000313" key="2">
    <source>
        <dbReference type="EMBL" id="MBB4041464.1"/>
    </source>
</evidence>
<reference evidence="2 3" key="1">
    <citation type="submission" date="2020-08" db="EMBL/GenBank/DDBJ databases">
        <title>Genomic Encyclopedia of Type Strains, Phase IV (KMG-IV): sequencing the most valuable type-strain genomes for metagenomic binning, comparative biology and taxonomic classification.</title>
        <authorList>
            <person name="Goeker M."/>
        </authorList>
    </citation>
    <scope>NUCLEOTIDE SEQUENCE [LARGE SCALE GENOMIC DNA]</scope>
    <source>
        <strain evidence="2 3">DSM 15743</strain>
    </source>
</reference>
<keyword evidence="3" id="KW-1185">Reference proteome</keyword>
<dbReference type="Gene3D" id="3.30.70.920">
    <property type="match status" value="1"/>
</dbReference>
<comment type="caution">
    <text evidence="2">The sequence shown here is derived from an EMBL/GenBank/DDBJ whole genome shotgun (WGS) entry which is preliminary data.</text>
</comment>